<gene>
    <name evidence="3" type="ORF">P3W85_40725</name>
</gene>
<sequence>MTGRPIVQLLIIDPQNDFCDLPGAALPVPGANADLTRLAALLARRGDAIDAVDVTLDSHSAFDIAHPAWWRDADGAAPAPFTPISVAEVETGRWLARDPARQAQSLAYVRALAERGRYQLLVWPEHCLVGSWGHGVQQALAGALANWSRGRLRPVGYVAKGTNAGTEHYSAIQAEVPDAADAATLPDPRWIARLAAADTILVGGEALSHCVASTVRDLADRLGADGAGKLVLLTDCASPVPGFEAQGQAFIDDMRSRGMRTATSTGWLA</sequence>
<dbReference type="Proteomes" id="UP001216674">
    <property type="component" value="Unassembled WGS sequence"/>
</dbReference>
<dbReference type="InterPro" id="IPR052347">
    <property type="entry name" value="Isochorismatase_Nicotinamidase"/>
</dbReference>
<comment type="caution">
    <text evidence="3">The sequence shown here is derived from an EMBL/GenBank/DDBJ whole genome shotgun (WGS) entry which is preliminary data.</text>
</comment>
<evidence type="ECO:0000313" key="3">
    <source>
        <dbReference type="EMBL" id="MDF3839220.1"/>
    </source>
</evidence>
<dbReference type="RefSeq" id="WP_276268982.1">
    <property type="nucleotide sequence ID" value="NZ_JARJLM010000661.1"/>
</dbReference>
<dbReference type="Gene3D" id="3.40.50.850">
    <property type="entry name" value="Isochorismatase-like"/>
    <property type="match status" value="1"/>
</dbReference>
<keyword evidence="4" id="KW-1185">Reference proteome</keyword>
<evidence type="ECO:0000256" key="1">
    <source>
        <dbReference type="ARBA" id="ARBA00006336"/>
    </source>
</evidence>
<dbReference type="PANTHER" id="PTHR11080:SF2">
    <property type="entry name" value="LD05707P"/>
    <property type="match status" value="1"/>
</dbReference>
<reference evidence="3 4" key="1">
    <citation type="submission" date="2023-03" db="EMBL/GenBank/DDBJ databases">
        <title>Draft assemblies of triclosan tolerant bacteria isolated from returned activated sludge.</title>
        <authorList>
            <person name="Van Hamelsveld S."/>
        </authorList>
    </citation>
    <scope>NUCLEOTIDE SEQUENCE [LARGE SCALE GENOMIC DNA]</scope>
    <source>
        <strain evidence="3 4">GW210010_S58</strain>
    </source>
</reference>
<name>A0ABT6B2W3_9BURK</name>
<dbReference type="EMBL" id="JARJLM010000661">
    <property type="protein sequence ID" value="MDF3839220.1"/>
    <property type="molecule type" value="Genomic_DNA"/>
</dbReference>
<proteinExistence type="inferred from homology"/>
<dbReference type="SUPFAM" id="SSF52499">
    <property type="entry name" value="Isochorismatase-like hydrolases"/>
    <property type="match status" value="1"/>
</dbReference>
<keyword evidence="2 3" id="KW-0378">Hydrolase</keyword>
<protein>
    <submittedName>
        <fullName evidence="3">Cysteine hydrolase</fullName>
    </submittedName>
</protein>
<comment type="similarity">
    <text evidence="1">Belongs to the isochorismatase family.</text>
</comment>
<dbReference type="GO" id="GO:0016787">
    <property type="term" value="F:hydrolase activity"/>
    <property type="evidence" value="ECO:0007669"/>
    <property type="project" value="UniProtKB-KW"/>
</dbReference>
<dbReference type="InterPro" id="IPR036380">
    <property type="entry name" value="Isochorismatase-like_sf"/>
</dbReference>
<dbReference type="PANTHER" id="PTHR11080">
    <property type="entry name" value="PYRAZINAMIDASE/NICOTINAMIDASE"/>
    <property type="match status" value="1"/>
</dbReference>
<evidence type="ECO:0000256" key="2">
    <source>
        <dbReference type="ARBA" id="ARBA00022801"/>
    </source>
</evidence>
<evidence type="ECO:0000313" key="4">
    <source>
        <dbReference type="Proteomes" id="UP001216674"/>
    </source>
</evidence>
<accession>A0ABT6B2W3</accession>
<organism evidence="3 4">
    <name type="scientific">Cupriavidus basilensis</name>
    <dbReference type="NCBI Taxonomy" id="68895"/>
    <lineage>
        <taxon>Bacteria</taxon>
        <taxon>Pseudomonadati</taxon>
        <taxon>Pseudomonadota</taxon>
        <taxon>Betaproteobacteria</taxon>
        <taxon>Burkholderiales</taxon>
        <taxon>Burkholderiaceae</taxon>
        <taxon>Cupriavidus</taxon>
    </lineage>
</organism>